<dbReference type="CDD" id="cd17536">
    <property type="entry name" value="REC_YesN-like"/>
    <property type="match status" value="1"/>
</dbReference>
<evidence type="ECO:0000256" key="4">
    <source>
        <dbReference type="ARBA" id="ARBA00023125"/>
    </source>
</evidence>
<evidence type="ECO:0000259" key="9">
    <source>
        <dbReference type="PROSITE" id="PS51755"/>
    </source>
</evidence>
<evidence type="ECO:0000313" key="10">
    <source>
        <dbReference type="EMBL" id="MBZ7987621.1"/>
    </source>
</evidence>
<keyword evidence="5" id="KW-0804">Transcription</keyword>
<dbReference type="SUPFAM" id="SSF46894">
    <property type="entry name" value="C-terminal effector domain of the bipartite response regulators"/>
    <property type="match status" value="1"/>
</dbReference>
<dbReference type="InterPro" id="IPR001789">
    <property type="entry name" value="Sig_transdc_resp-reg_receiver"/>
</dbReference>
<keyword evidence="3" id="KW-0805">Transcription regulation</keyword>
<feature type="domain" description="Response regulatory" evidence="8">
    <location>
        <begin position="12"/>
        <end position="126"/>
    </location>
</feature>
<dbReference type="InterPro" id="IPR011006">
    <property type="entry name" value="CheY-like_superfamily"/>
</dbReference>
<feature type="DNA-binding region" description="OmpR/PhoB-type" evidence="7">
    <location>
        <begin position="136"/>
        <end position="229"/>
    </location>
</feature>
<dbReference type="PROSITE" id="PS51755">
    <property type="entry name" value="OMPR_PHOB"/>
    <property type="match status" value="1"/>
</dbReference>
<evidence type="ECO:0000256" key="6">
    <source>
        <dbReference type="PROSITE-ProRule" id="PRU00169"/>
    </source>
</evidence>
<dbReference type="Pfam" id="PF00072">
    <property type="entry name" value="Response_reg"/>
    <property type="match status" value="1"/>
</dbReference>
<keyword evidence="1 6" id="KW-0597">Phosphoprotein</keyword>
<feature type="modified residue" description="4-aspartylphosphate" evidence="6">
    <location>
        <position position="61"/>
    </location>
</feature>
<evidence type="ECO:0000256" key="7">
    <source>
        <dbReference type="PROSITE-ProRule" id="PRU01091"/>
    </source>
</evidence>
<dbReference type="PROSITE" id="PS50110">
    <property type="entry name" value="RESPONSE_REGULATORY"/>
    <property type="match status" value="1"/>
</dbReference>
<dbReference type="InterPro" id="IPR001867">
    <property type="entry name" value="OmpR/PhoB-type_DNA-bd"/>
</dbReference>
<reference evidence="10 11" key="1">
    <citation type="submission" date="2020-07" db="EMBL/GenBank/DDBJ databases">
        <title>Transfer of Campylobacter canadensis to the novel genus Avispirillum gen. nov., that also includes two novel species recovered from migratory waterfowl: Avispirillum anseris sp. nov. and Avispirillum brantae sp. nov.</title>
        <authorList>
            <person name="Miller W.G."/>
            <person name="Chapman M.H."/>
            <person name="Yee E."/>
            <person name="Inglis G.D."/>
        </authorList>
    </citation>
    <scope>NUCLEOTIDE SEQUENCE [LARGE SCALE GENOMIC DNA]</scope>
    <source>
        <strain evidence="10 11">L283</strain>
    </source>
</reference>
<dbReference type="CDD" id="cd00383">
    <property type="entry name" value="trans_reg_C"/>
    <property type="match status" value="1"/>
</dbReference>
<feature type="domain" description="OmpR/PhoB-type" evidence="9">
    <location>
        <begin position="136"/>
        <end position="229"/>
    </location>
</feature>
<comment type="caution">
    <text evidence="10">The sequence shown here is derived from an EMBL/GenBank/DDBJ whole genome shotgun (WGS) entry which is preliminary data.</text>
</comment>
<dbReference type="InterPro" id="IPR016032">
    <property type="entry name" value="Sig_transdc_resp-reg_C-effctor"/>
</dbReference>
<dbReference type="Gene3D" id="1.10.10.10">
    <property type="entry name" value="Winged helix-like DNA-binding domain superfamily/Winged helix DNA-binding domain"/>
    <property type="match status" value="1"/>
</dbReference>
<proteinExistence type="predicted"/>
<name>A0ABS7WTC4_9BACT</name>
<keyword evidence="2" id="KW-0902">Two-component regulatory system</keyword>
<dbReference type="SUPFAM" id="SSF52172">
    <property type="entry name" value="CheY-like"/>
    <property type="match status" value="1"/>
</dbReference>
<dbReference type="PANTHER" id="PTHR48111">
    <property type="entry name" value="REGULATOR OF RPOS"/>
    <property type="match status" value="1"/>
</dbReference>
<evidence type="ECO:0000256" key="3">
    <source>
        <dbReference type="ARBA" id="ARBA00023015"/>
    </source>
</evidence>
<evidence type="ECO:0000256" key="2">
    <source>
        <dbReference type="ARBA" id="ARBA00023012"/>
    </source>
</evidence>
<evidence type="ECO:0000256" key="1">
    <source>
        <dbReference type="ARBA" id="ARBA00022553"/>
    </source>
</evidence>
<sequence>MNELINIFKHLTVLNVEDEEEVRKALSANLSLFFKNVYEAKDGKEALDIFYEKKPDVIFMDICIPKINGIKVLKELRNNYKKIPIIIMSAYNEQEYFLQAIELNICKFLIKPFSKDDFLTSLKNAAKWMYDYTDEYKIIINKNIIYEPLKSSISYENKTHILTKKEKQVFEYLLKHKNCVVSFEQLEFELYNDSNEHKDALKAVIKQLRKKLPNKIIKNIFGVGYQCLCE</sequence>
<evidence type="ECO:0000256" key="5">
    <source>
        <dbReference type="ARBA" id="ARBA00023163"/>
    </source>
</evidence>
<dbReference type="Proteomes" id="UP000786183">
    <property type="component" value="Unassembled WGS sequence"/>
</dbReference>
<protein>
    <submittedName>
        <fullName evidence="10">Response regulator</fullName>
    </submittedName>
</protein>
<dbReference type="SMART" id="SM00448">
    <property type="entry name" value="REC"/>
    <property type="match status" value="1"/>
</dbReference>
<organism evidence="10 11">
    <name type="scientific">Campylobacter canadensis</name>
    <dbReference type="NCBI Taxonomy" id="449520"/>
    <lineage>
        <taxon>Bacteria</taxon>
        <taxon>Pseudomonadati</taxon>
        <taxon>Campylobacterota</taxon>
        <taxon>Epsilonproteobacteria</taxon>
        <taxon>Campylobacterales</taxon>
        <taxon>Campylobacteraceae</taxon>
        <taxon>Campylobacter</taxon>
    </lineage>
</organism>
<dbReference type="RefSeq" id="WP_172233886.1">
    <property type="nucleotide sequence ID" value="NZ_CP035946.1"/>
</dbReference>
<keyword evidence="11" id="KW-1185">Reference proteome</keyword>
<dbReference type="InterPro" id="IPR036388">
    <property type="entry name" value="WH-like_DNA-bd_sf"/>
</dbReference>
<gene>
    <name evidence="10" type="ORF">AVCANL283_05850</name>
</gene>
<dbReference type="Gene3D" id="3.40.50.2300">
    <property type="match status" value="1"/>
</dbReference>
<dbReference type="Pfam" id="PF00486">
    <property type="entry name" value="Trans_reg_C"/>
    <property type="match status" value="1"/>
</dbReference>
<keyword evidence="4 7" id="KW-0238">DNA-binding</keyword>
<dbReference type="PANTHER" id="PTHR48111:SF1">
    <property type="entry name" value="TWO-COMPONENT RESPONSE REGULATOR ORR33"/>
    <property type="match status" value="1"/>
</dbReference>
<dbReference type="SMART" id="SM00862">
    <property type="entry name" value="Trans_reg_C"/>
    <property type="match status" value="1"/>
</dbReference>
<evidence type="ECO:0000313" key="11">
    <source>
        <dbReference type="Proteomes" id="UP000786183"/>
    </source>
</evidence>
<accession>A0ABS7WTC4</accession>
<evidence type="ECO:0000259" key="8">
    <source>
        <dbReference type="PROSITE" id="PS50110"/>
    </source>
</evidence>
<dbReference type="EMBL" id="JACGBB010000011">
    <property type="protein sequence ID" value="MBZ7987621.1"/>
    <property type="molecule type" value="Genomic_DNA"/>
</dbReference>
<dbReference type="InterPro" id="IPR039420">
    <property type="entry name" value="WalR-like"/>
</dbReference>